<comment type="caution">
    <text evidence="11">The sequence shown here is derived from an EMBL/GenBank/DDBJ whole genome shotgun (WGS) entry which is preliminary data.</text>
</comment>
<keyword evidence="7" id="KW-0496">Mitochondrion</keyword>
<proteinExistence type="inferred from homology"/>
<keyword evidence="2" id="KW-0813">Transport</keyword>
<evidence type="ECO:0000256" key="6">
    <source>
        <dbReference type="ARBA" id="ARBA00022989"/>
    </source>
</evidence>
<accession>A0A9W4UAG9</accession>
<evidence type="ECO:0000256" key="5">
    <source>
        <dbReference type="ARBA" id="ARBA00022927"/>
    </source>
</evidence>
<keyword evidence="3" id="KW-0812">Transmembrane</keyword>
<feature type="region of interest" description="Disordered" evidence="10">
    <location>
        <begin position="1"/>
        <end position="20"/>
    </location>
</feature>
<reference evidence="11" key="1">
    <citation type="submission" date="2023-01" db="EMBL/GenBank/DDBJ databases">
        <authorList>
            <person name="Van Ghelder C."/>
            <person name="Rancurel C."/>
        </authorList>
    </citation>
    <scope>NUCLEOTIDE SEQUENCE</scope>
    <source>
        <strain evidence="11">CNCM I-4278</strain>
    </source>
</reference>
<dbReference type="GO" id="GO:0015031">
    <property type="term" value="P:protein transport"/>
    <property type="evidence" value="ECO:0007669"/>
    <property type="project" value="UniProtKB-KW"/>
</dbReference>
<comment type="subcellular location">
    <subcellularLocation>
        <location evidence="1">Mitochondrion outer membrane</location>
        <topology evidence="1">Single-pass membrane protein</topology>
    </subcellularLocation>
</comment>
<dbReference type="Proteomes" id="UP001152607">
    <property type="component" value="Unassembled WGS sequence"/>
</dbReference>
<evidence type="ECO:0000313" key="12">
    <source>
        <dbReference type="Proteomes" id="UP001152607"/>
    </source>
</evidence>
<dbReference type="EMBL" id="CAOQHR010000002">
    <property type="protein sequence ID" value="CAI6329975.1"/>
    <property type="molecule type" value="Genomic_DNA"/>
</dbReference>
<protein>
    <submittedName>
        <fullName evidence="11">Uncharacterized protein</fullName>
    </submittedName>
</protein>
<evidence type="ECO:0000256" key="4">
    <source>
        <dbReference type="ARBA" id="ARBA00022787"/>
    </source>
</evidence>
<evidence type="ECO:0000256" key="10">
    <source>
        <dbReference type="SAM" id="MobiDB-lite"/>
    </source>
</evidence>
<keyword evidence="5" id="KW-0653">Protein transport</keyword>
<evidence type="ECO:0000256" key="2">
    <source>
        <dbReference type="ARBA" id="ARBA00022448"/>
    </source>
</evidence>
<evidence type="ECO:0000256" key="3">
    <source>
        <dbReference type="ARBA" id="ARBA00022692"/>
    </source>
</evidence>
<dbReference type="Pfam" id="PF10642">
    <property type="entry name" value="Tom5"/>
    <property type="match status" value="1"/>
</dbReference>
<organism evidence="11 12">
    <name type="scientific">Periconia digitata</name>
    <dbReference type="NCBI Taxonomy" id="1303443"/>
    <lineage>
        <taxon>Eukaryota</taxon>
        <taxon>Fungi</taxon>
        <taxon>Dikarya</taxon>
        <taxon>Ascomycota</taxon>
        <taxon>Pezizomycotina</taxon>
        <taxon>Dothideomycetes</taxon>
        <taxon>Pleosporomycetidae</taxon>
        <taxon>Pleosporales</taxon>
        <taxon>Massarineae</taxon>
        <taxon>Periconiaceae</taxon>
        <taxon>Periconia</taxon>
    </lineage>
</organism>
<comment type="similarity">
    <text evidence="9">Belongs to the Tom5 family.</text>
</comment>
<evidence type="ECO:0000256" key="1">
    <source>
        <dbReference type="ARBA" id="ARBA00004572"/>
    </source>
</evidence>
<dbReference type="AlphaFoldDB" id="A0A9W4UAG9"/>
<evidence type="ECO:0000313" key="11">
    <source>
        <dbReference type="EMBL" id="CAI6329975.1"/>
    </source>
</evidence>
<evidence type="ECO:0000256" key="7">
    <source>
        <dbReference type="ARBA" id="ARBA00023128"/>
    </source>
</evidence>
<sequence>MFGDCLVTAPPQPSPAELEAAERETVGSIKLVAAAAAVLYFCTYISPMTPCMPSRIRHGDFGYVCAEGEHIS</sequence>
<keyword evidence="12" id="KW-1185">Reference proteome</keyword>
<evidence type="ECO:0000256" key="8">
    <source>
        <dbReference type="ARBA" id="ARBA00023136"/>
    </source>
</evidence>
<dbReference type="GO" id="GO:0005741">
    <property type="term" value="C:mitochondrial outer membrane"/>
    <property type="evidence" value="ECO:0007669"/>
    <property type="project" value="UniProtKB-SubCell"/>
</dbReference>
<evidence type="ECO:0000256" key="9">
    <source>
        <dbReference type="ARBA" id="ARBA00025716"/>
    </source>
</evidence>
<dbReference type="OrthoDB" id="4150500at2759"/>
<dbReference type="GO" id="GO:0006626">
    <property type="term" value="P:protein targeting to mitochondrion"/>
    <property type="evidence" value="ECO:0007669"/>
    <property type="project" value="UniProtKB-ARBA"/>
</dbReference>
<gene>
    <name evidence="11" type="ORF">PDIGIT_LOCUS4179</name>
</gene>
<keyword evidence="8" id="KW-0472">Membrane</keyword>
<name>A0A9W4UAG9_9PLEO</name>
<keyword evidence="4" id="KW-1000">Mitochondrion outer membrane</keyword>
<dbReference type="InterPro" id="IPR019603">
    <property type="entry name" value="Tom5"/>
</dbReference>
<keyword evidence="6" id="KW-1133">Transmembrane helix</keyword>